<protein>
    <submittedName>
        <fullName evidence="1">Uncharacterized protein</fullName>
    </submittedName>
</protein>
<comment type="caution">
    <text evidence="1">The sequence shown here is derived from an EMBL/GenBank/DDBJ whole genome shotgun (WGS) entry which is preliminary data.</text>
</comment>
<dbReference type="EMBL" id="CADEAL010004102">
    <property type="protein sequence ID" value="CAB1451776.1"/>
    <property type="molecule type" value="Genomic_DNA"/>
</dbReference>
<accession>A0A9N7VG95</accession>
<proteinExistence type="predicted"/>
<evidence type="ECO:0000313" key="1">
    <source>
        <dbReference type="EMBL" id="CAB1451776.1"/>
    </source>
</evidence>
<sequence length="110" mass="12511">MVEMRNSLILDSHAETQGGLSNLLCPDGPTLPGHVEGNHLQTLHARLRPRFRGGWCDRPDARVRALSFFIVCRNGNRFKQELCPVLQWGPFDVMEKACEKVLEVHFDLNT</sequence>
<dbReference type="Proteomes" id="UP001153269">
    <property type="component" value="Unassembled WGS sequence"/>
</dbReference>
<name>A0A9N7VG95_PLEPL</name>
<organism evidence="1 2">
    <name type="scientific">Pleuronectes platessa</name>
    <name type="common">European plaice</name>
    <dbReference type="NCBI Taxonomy" id="8262"/>
    <lineage>
        <taxon>Eukaryota</taxon>
        <taxon>Metazoa</taxon>
        <taxon>Chordata</taxon>
        <taxon>Craniata</taxon>
        <taxon>Vertebrata</taxon>
        <taxon>Euteleostomi</taxon>
        <taxon>Actinopterygii</taxon>
        <taxon>Neopterygii</taxon>
        <taxon>Teleostei</taxon>
        <taxon>Neoteleostei</taxon>
        <taxon>Acanthomorphata</taxon>
        <taxon>Carangaria</taxon>
        <taxon>Pleuronectiformes</taxon>
        <taxon>Pleuronectoidei</taxon>
        <taxon>Pleuronectidae</taxon>
        <taxon>Pleuronectes</taxon>
    </lineage>
</organism>
<gene>
    <name evidence="1" type="ORF">PLEPLA_LOCUS39502</name>
</gene>
<dbReference type="AlphaFoldDB" id="A0A9N7VG95"/>
<reference evidence="1" key="1">
    <citation type="submission" date="2020-03" db="EMBL/GenBank/DDBJ databases">
        <authorList>
            <person name="Weist P."/>
        </authorList>
    </citation>
    <scope>NUCLEOTIDE SEQUENCE</scope>
</reference>
<evidence type="ECO:0000313" key="2">
    <source>
        <dbReference type="Proteomes" id="UP001153269"/>
    </source>
</evidence>
<keyword evidence="2" id="KW-1185">Reference proteome</keyword>